<proteinExistence type="predicted"/>
<dbReference type="KEGG" id="vg:60320846"/>
<reference evidence="2" key="1">
    <citation type="submission" date="2018-07" db="EMBL/GenBank/DDBJ databases">
        <authorList>
            <person name="Quirk P.G."/>
            <person name="Krulwich T.A."/>
        </authorList>
    </citation>
    <scope>NUCLEOTIDE SEQUENCE [LARGE SCALE GENOMIC DNA]</scope>
</reference>
<dbReference type="GeneID" id="60320846"/>
<dbReference type="EMBL" id="MH632120">
    <property type="protein sequence ID" value="AXN53363.1"/>
    <property type="molecule type" value="Genomic_DNA"/>
</dbReference>
<sequence>MTRHVFTTTYTTKDPTGSEAVIIEADPTLPEVSVSTFAAFDQPDFEAALDAEQVGQIVAQLTGWLAARAR</sequence>
<keyword evidence="2" id="KW-1185">Reference proteome</keyword>
<name>A0A346FCD8_9CAUD</name>
<gene>
    <name evidence="1" type="primary">93</name>
    <name evidence="1" type="ORF">PBI_THONKO_93</name>
</gene>
<protein>
    <submittedName>
        <fullName evidence="1">Uncharacterized protein</fullName>
    </submittedName>
</protein>
<organism evidence="1 2">
    <name type="scientific">Mycobacterium phage Thonko</name>
    <dbReference type="NCBI Taxonomy" id="2282910"/>
    <lineage>
        <taxon>Viruses</taxon>
        <taxon>Duplodnaviria</taxon>
        <taxon>Heunggongvirae</taxon>
        <taxon>Uroviricota</taxon>
        <taxon>Caudoviricetes</taxon>
        <taxon>Bclasvirinae</taxon>
        <taxon>Thonkovirus</taxon>
        <taxon>Thonkovirus thonko</taxon>
    </lineage>
</organism>
<dbReference type="RefSeq" id="YP_009949444.1">
    <property type="nucleotide sequence ID" value="NC_051580.1"/>
</dbReference>
<accession>A0A346FCD8</accession>
<evidence type="ECO:0000313" key="2">
    <source>
        <dbReference type="Proteomes" id="UP000259812"/>
    </source>
</evidence>
<evidence type="ECO:0000313" key="1">
    <source>
        <dbReference type="EMBL" id="AXN53363.1"/>
    </source>
</evidence>
<dbReference type="Proteomes" id="UP000259812">
    <property type="component" value="Genome"/>
</dbReference>